<dbReference type="EMBL" id="JAGGJR010000006">
    <property type="protein sequence ID" value="MBP1874035.1"/>
    <property type="molecule type" value="Genomic_DNA"/>
</dbReference>
<organism evidence="1 2">
    <name type="scientific">Ensifer adhaerens</name>
    <name type="common">Sinorhizobium morelense</name>
    <dbReference type="NCBI Taxonomy" id="106592"/>
    <lineage>
        <taxon>Bacteria</taxon>
        <taxon>Pseudomonadati</taxon>
        <taxon>Pseudomonadota</taxon>
        <taxon>Alphaproteobacteria</taxon>
        <taxon>Hyphomicrobiales</taxon>
        <taxon>Rhizobiaceae</taxon>
        <taxon>Sinorhizobium/Ensifer group</taxon>
        <taxon>Ensifer</taxon>
    </lineage>
</organism>
<evidence type="ECO:0000313" key="2">
    <source>
        <dbReference type="Proteomes" id="UP000823773"/>
    </source>
</evidence>
<gene>
    <name evidence="1" type="ORF">J2Z19_003759</name>
</gene>
<comment type="caution">
    <text evidence="1">The sequence shown here is derived from an EMBL/GenBank/DDBJ whole genome shotgun (WGS) entry which is preliminary data.</text>
</comment>
<sequence length="173" mass="19484">MPEDRTVKLTFRLDADVHNAISTLASKAGFETNSFIQQILTNYAIEYGGMADTNIKRLLASQEIINLTVSLARKLYGEGKFDENFVLKVFQHAMDDPQFLAKYERAIDGKAYDVGVPGKTPLNMYLGWYIKNAVGAEPQLHTDGKPRRVQVKNEPIQSYTLLKEGSGPHHQHF</sequence>
<evidence type="ECO:0000313" key="1">
    <source>
        <dbReference type="EMBL" id="MBP1874035.1"/>
    </source>
</evidence>
<keyword evidence="2" id="KW-1185">Reference proteome</keyword>
<dbReference type="Proteomes" id="UP000823773">
    <property type="component" value="Unassembled WGS sequence"/>
</dbReference>
<protein>
    <submittedName>
        <fullName evidence="1">Uncharacterized protein</fullName>
    </submittedName>
</protein>
<accession>A0ACC5SYY5</accession>
<reference evidence="1" key="1">
    <citation type="submission" date="2021-03" db="EMBL/GenBank/DDBJ databases">
        <title>Genomic Encyclopedia of Type Strains, Phase IV (KMG-IV): sequencing the most valuable type-strain genomes for metagenomic binning, comparative biology and taxonomic classification.</title>
        <authorList>
            <person name="Goeker M."/>
        </authorList>
    </citation>
    <scope>NUCLEOTIDE SEQUENCE</scope>
    <source>
        <strain evidence="1">DSM 18131</strain>
    </source>
</reference>
<proteinExistence type="predicted"/>
<name>A0ACC5SYY5_ENSAD</name>